<feature type="region of interest" description="Disordered" evidence="1">
    <location>
        <begin position="200"/>
        <end position="255"/>
    </location>
</feature>
<evidence type="ECO:0000256" key="1">
    <source>
        <dbReference type="SAM" id="MobiDB-lite"/>
    </source>
</evidence>
<keyword evidence="3" id="KW-1185">Reference proteome</keyword>
<feature type="region of interest" description="Disordered" evidence="1">
    <location>
        <begin position="1"/>
        <end position="23"/>
    </location>
</feature>
<name>A0AAV7NMQ4_PLEWA</name>
<sequence>MVTGGARQRRPGKDISSSGPAGWRSLTRLSKLNNKSGVGSVKDATENGSGRSSGALIAAQAVSSGLKCKTQPAITDILIKGAQYIGCTELPLSQKSSNICSMEHGYSINRALELEQPRAKSVFIPSQMVETQNVMENQTVELMRLMNLAGSAESAINIDRIQSEYKRDQDGKFADILTEPNGTRASRNLVIEEILISQKQEAEPGQAEGDRRKSDWSKEGRDKFYSLTEDSEVNSTDGTQSDVEDNFSSDCETNLSSAIGPTVKQLQC</sequence>
<evidence type="ECO:0000313" key="2">
    <source>
        <dbReference type="EMBL" id="KAJ1114065.1"/>
    </source>
</evidence>
<dbReference type="EMBL" id="JANPWB010000012">
    <property type="protein sequence ID" value="KAJ1114065.1"/>
    <property type="molecule type" value="Genomic_DNA"/>
</dbReference>
<protein>
    <submittedName>
        <fullName evidence="2">Uncharacterized protein</fullName>
    </submittedName>
</protein>
<dbReference type="AlphaFoldDB" id="A0AAV7NMQ4"/>
<comment type="caution">
    <text evidence="2">The sequence shown here is derived from an EMBL/GenBank/DDBJ whole genome shotgun (WGS) entry which is preliminary data.</text>
</comment>
<accession>A0AAV7NMQ4</accession>
<reference evidence="2" key="1">
    <citation type="journal article" date="2022" name="bioRxiv">
        <title>Sequencing and chromosome-scale assembly of the giantPleurodeles waltlgenome.</title>
        <authorList>
            <person name="Brown T."/>
            <person name="Elewa A."/>
            <person name="Iarovenko S."/>
            <person name="Subramanian E."/>
            <person name="Araus A.J."/>
            <person name="Petzold A."/>
            <person name="Susuki M."/>
            <person name="Suzuki K.-i.T."/>
            <person name="Hayashi T."/>
            <person name="Toyoda A."/>
            <person name="Oliveira C."/>
            <person name="Osipova E."/>
            <person name="Leigh N.D."/>
            <person name="Simon A."/>
            <person name="Yun M.H."/>
        </authorList>
    </citation>
    <scope>NUCLEOTIDE SEQUENCE</scope>
    <source>
        <strain evidence="2">20211129_DDA</strain>
        <tissue evidence="2">Liver</tissue>
    </source>
</reference>
<proteinExistence type="predicted"/>
<feature type="compositionally biased region" description="Basic and acidic residues" evidence="1">
    <location>
        <begin position="208"/>
        <end position="224"/>
    </location>
</feature>
<dbReference type="Proteomes" id="UP001066276">
    <property type="component" value="Chromosome 8"/>
</dbReference>
<evidence type="ECO:0000313" key="3">
    <source>
        <dbReference type="Proteomes" id="UP001066276"/>
    </source>
</evidence>
<organism evidence="2 3">
    <name type="scientific">Pleurodeles waltl</name>
    <name type="common">Iberian ribbed newt</name>
    <dbReference type="NCBI Taxonomy" id="8319"/>
    <lineage>
        <taxon>Eukaryota</taxon>
        <taxon>Metazoa</taxon>
        <taxon>Chordata</taxon>
        <taxon>Craniata</taxon>
        <taxon>Vertebrata</taxon>
        <taxon>Euteleostomi</taxon>
        <taxon>Amphibia</taxon>
        <taxon>Batrachia</taxon>
        <taxon>Caudata</taxon>
        <taxon>Salamandroidea</taxon>
        <taxon>Salamandridae</taxon>
        <taxon>Pleurodelinae</taxon>
        <taxon>Pleurodeles</taxon>
    </lineage>
</organism>
<gene>
    <name evidence="2" type="ORF">NDU88_002304</name>
</gene>